<proteinExistence type="predicted"/>
<dbReference type="GO" id="GO:0004165">
    <property type="term" value="F:delta(3)-delta(2)-enoyl-CoA isomerase activity"/>
    <property type="evidence" value="ECO:0007669"/>
    <property type="project" value="TreeGrafter"/>
</dbReference>
<name>A0A5B0NHN4_PUCGR</name>
<feature type="region of interest" description="Disordered" evidence="1">
    <location>
        <begin position="298"/>
        <end position="331"/>
    </location>
</feature>
<dbReference type="PANTHER" id="PTHR11941">
    <property type="entry name" value="ENOYL-COA HYDRATASE-RELATED"/>
    <property type="match status" value="1"/>
</dbReference>
<evidence type="ECO:0000313" key="2">
    <source>
        <dbReference type="EMBL" id="KAA1088861.1"/>
    </source>
</evidence>
<dbReference type="Gene3D" id="3.90.226.10">
    <property type="entry name" value="2-enoyl-CoA Hydratase, Chain A, domain 1"/>
    <property type="match status" value="1"/>
</dbReference>
<dbReference type="InterPro" id="IPR029045">
    <property type="entry name" value="ClpP/crotonase-like_dom_sf"/>
</dbReference>
<gene>
    <name evidence="2" type="ORF">PGTUg99_032751</name>
</gene>
<dbReference type="InterPro" id="IPR001753">
    <property type="entry name" value="Enoyl-CoA_hydra/iso"/>
</dbReference>
<accession>A0A5B0NHN4</accession>
<dbReference type="GO" id="GO:0006635">
    <property type="term" value="P:fatty acid beta-oxidation"/>
    <property type="evidence" value="ECO:0007669"/>
    <property type="project" value="TreeGrafter"/>
</dbReference>
<dbReference type="CDD" id="cd06558">
    <property type="entry name" value="crotonase-like"/>
    <property type="match status" value="1"/>
</dbReference>
<dbReference type="Proteomes" id="UP000325313">
    <property type="component" value="Unassembled WGS sequence"/>
</dbReference>
<dbReference type="Pfam" id="PF00378">
    <property type="entry name" value="ECH_1"/>
    <property type="match status" value="1"/>
</dbReference>
<dbReference type="GO" id="GO:0005777">
    <property type="term" value="C:peroxisome"/>
    <property type="evidence" value="ECO:0007669"/>
    <property type="project" value="TreeGrafter"/>
</dbReference>
<dbReference type="SUPFAM" id="SSF52096">
    <property type="entry name" value="ClpP/crotonase"/>
    <property type="match status" value="1"/>
</dbReference>
<reference evidence="2 3" key="1">
    <citation type="submission" date="2019-05" db="EMBL/GenBank/DDBJ databases">
        <title>Emergence of the Ug99 lineage of the wheat stem rust pathogen through somatic hybridization.</title>
        <authorList>
            <person name="Li F."/>
            <person name="Upadhyaya N.M."/>
            <person name="Sperschneider J."/>
            <person name="Matny O."/>
            <person name="Nguyen-Phuc H."/>
            <person name="Mago R."/>
            <person name="Raley C."/>
            <person name="Miller M.E."/>
            <person name="Silverstein K.A.T."/>
            <person name="Henningsen E."/>
            <person name="Hirsch C.D."/>
            <person name="Visser B."/>
            <person name="Pretorius Z.A."/>
            <person name="Steffenson B.J."/>
            <person name="Schwessinger B."/>
            <person name="Dodds P.N."/>
            <person name="Figueroa M."/>
        </authorList>
    </citation>
    <scope>NUCLEOTIDE SEQUENCE [LARGE SCALE GENOMIC DNA]</scope>
    <source>
        <strain evidence="2 3">Ug99</strain>
    </source>
</reference>
<evidence type="ECO:0000313" key="3">
    <source>
        <dbReference type="Proteomes" id="UP000325313"/>
    </source>
</evidence>
<dbReference type="PANTHER" id="PTHR11941:SF75">
    <property type="entry name" value="ENOYL-COA HYDRATASE_ISOMERASE FAMILY PROTEIN"/>
    <property type="match status" value="1"/>
</dbReference>
<dbReference type="FunFam" id="3.90.226.10:FF:000113">
    <property type="entry name" value="Enoyl-CoA hydratase/isomerase family protein (AFU_orthologue AFUA_2G14850)"/>
    <property type="match status" value="1"/>
</dbReference>
<dbReference type="AlphaFoldDB" id="A0A5B0NHN4"/>
<dbReference type="EMBL" id="VDEP01000405">
    <property type="protein sequence ID" value="KAA1088861.1"/>
    <property type="molecule type" value="Genomic_DNA"/>
</dbReference>
<comment type="caution">
    <text evidence="2">The sequence shown here is derived from an EMBL/GenBank/DDBJ whole genome shotgun (WGS) entry which is preliminary data.</text>
</comment>
<evidence type="ECO:0000256" key="1">
    <source>
        <dbReference type="SAM" id="MobiDB-lite"/>
    </source>
</evidence>
<protein>
    <submittedName>
        <fullName evidence="2">Uncharacterized protein</fullName>
    </submittedName>
</protein>
<sequence length="331" mass="35892">MASVTPLPSTTRYPCSTLTKPADYPGVFLLELHSPPDNRMTEHFITSSLIAPLLDVEREYRASLLGLLTTPPPGDSQGWKTPLTPGQYALVTCGARDKNRIYSNGLDLNEALALDHFFQHVLNPLYAKLLAFPIPTVAAINGHAFAGGFCLALAHDFRIMKDNEQKGRALMAMNEAEFGAPIPLGLISIVETKFPSTTLAAKCLAEAHRFVAKESLELGIVDALAPESEVVNNSLRLAFEKSIRASTGVYGMIKVSPKNSSRKFISLPVPISLTPIPFIPKQPMKKKKKESVYRKTLETLGSSGSGNADVKSVHTSRLKQLSGHKSGASKL</sequence>
<organism evidence="2 3">
    <name type="scientific">Puccinia graminis f. sp. tritici</name>
    <dbReference type="NCBI Taxonomy" id="56615"/>
    <lineage>
        <taxon>Eukaryota</taxon>
        <taxon>Fungi</taxon>
        <taxon>Dikarya</taxon>
        <taxon>Basidiomycota</taxon>
        <taxon>Pucciniomycotina</taxon>
        <taxon>Pucciniomycetes</taxon>
        <taxon>Pucciniales</taxon>
        <taxon>Pucciniaceae</taxon>
        <taxon>Puccinia</taxon>
    </lineage>
</organism>